<evidence type="ECO:0008006" key="3">
    <source>
        <dbReference type="Google" id="ProtNLM"/>
    </source>
</evidence>
<dbReference type="RefSeq" id="WP_107290257.1">
    <property type="nucleotide sequence ID" value="NZ_PYNF01000065.1"/>
</dbReference>
<gene>
    <name evidence="1" type="ORF">C9J27_26045</name>
</gene>
<proteinExistence type="predicted"/>
<comment type="caution">
    <text evidence="1">The sequence shown here is derived from an EMBL/GenBank/DDBJ whole genome shotgun (WGS) entry which is preliminary data.</text>
</comment>
<sequence length="551" mass="60677">MHFNKSILTTALLSVLALSGCNGGSDTKVTPIKTKTITVIDGALEKAQICVDLNDNNLCDKSDKVLPQLTNNAGKVEVSLDDAKHPLIAQIIAGKTKDSDEITPVDHSYTMITDADQAVITPFTTMAKVDPQALLEIADNLGVSQQDLLGDLSTSPKARLLARSMTPVMTVDIDNITQQKDKLTTVINHIKKVENNGTLSQLENSRIIVNKDGKAEVQALFKNIDDVLVGKTWFMASLNNAQNQDTDVISVAFKDANNLEFKEKNKTEVMPYSINKENNNIVRTFDNGETDTQKLLYISKNLIIGAMNNVDEPHDLIAWTTNNLSTQISLPVTAKEFSGKTWYMLMDNSDTPNEESTLFGFTFNIDGSITGSEPTKSTEVFNGGSWSVNNNVLTTNIIDDNNTYTYTNTVIERSADHMVIIMSDGSEINYAVLFSDKDRPMSILKQQKNLEVTTNVNVASHKDITELSIDTTEAGAKNPDADSPTITIKNGQVTYSDSLFKNGTYYVMGYNPNQKGKDFYAYGPLKVNVKNGRVQDLDFTHAPQFHAVDKD</sequence>
<organism evidence="1 2">
    <name type="scientific">Photobacterium kishitanii</name>
    <dbReference type="NCBI Taxonomy" id="318456"/>
    <lineage>
        <taxon>Bacteria</taxon>
        <taxon>Pseudomonadati</taxon>
        <taxon>Pseudomonadota</taxon>
        <taxon>Gammaproteobacteria</taxon>
        <taxon>Vibrionales</taxon>
        <taxon>Vibrionaceae</taxon>
        <taxon>Photobacterium</taxon>
    </lineage>
</organism>
<dbReference type="PROSITE" id="PS51257">
    <property type="entry name" value="PROKAR_LIPOPROTEIN"/>
    <property type="match status" value="1"/>
</dbReference>
<dbReference type="EMBL" id="PYNF01000065">
    <property type="protein sequence ID" value="PSU87600.1"/>
    <property type="molecule type" value="Genomic_DNA"/>
</dbReference>
<dbReference type="Proteomes" id="UP000241426">
    <property type="component" value="Unassembled WGS sequence"/>
</dbReference>
<reference evidence="1 2" key="1">
    <citation type="submission" date="2018-01" db="EMBL/GenBank/DDBJ databases">
        <title>Whole genome sequencing of Histamine producing bacteria.</title>
        <authorList>
            <person name="Butler K."/>
        </authorList>
    </citation>
    <scope>NUCLEOTIDE SEQUENCE [LARGE SCALE GENOMIC DNA]</scope>
    <source>
        <strain evidence="1 2">FS-7.2</strain>
    </source>
</reference>
<accession>A0A2T3KA08</accession>
<evidence type="ECO:0000313" key="2">
    <source>
        <dbReference type="Proteomes" id="UP000241426"/>
    </source>
</evidence>
<dbReference type="AlphaFoldDB" id="A0A2T3KA08"/>
<protein>
    <recommendedName>
        <fullName evidence="3">Lipoprotein</fullName>
    </recommendedName>
</protein>
<name>A0A2T3KA08_9GAMM</name>
<evidence type="ECO:0000313" key="1">
    <source>
        <dbReference type="EMBL" id="PSU87600.1"/>
    </source>
</evidence>